<evidence type="ECO:0000313" key="2">
    <source>
        <dbReference type="Proteomes" id="UP000246058"/>
    </source>
</evidence>
<dbReference type="OrthoDB" id="7840472at2"/>
<dbReference type="RefSeq" id="WP_109950882.1">
    <property type="nucleotide sequence ID" value="NZ_CP029551.1"/>
</dbReference>
<dbReference type="Proteomes" id="UP000246058">
    <property type="component" value="Chromosome"/>
</dbReference>
<gene>
    <name evidence="1" type="ORF">DK427_08425</name>
</gene>
<dbReference type="KEGG" id="meti:DK427_08425"/>
<reference evidence="1 2" key="1">
    <citation type="submission" date="2018-05" db="EMBL/GenBank/DDBJ databases">
        <title>Complete Genome Sequence of Methylobacterium sp. 17Sr1-43.</title>
        <authorList>
            <person name="Srinivasan S."/>
        </authorList>
    </citation>
    <scope>NUCLEOTIDE SEQUENCE [LARGE SCALE GENOMIC DNA]</scope>
    <source>
        <strain evidence="1 2">17Sr1-43</strain>
    </source>
</reference>
<keyword evidence="2" id="KW-1185">Reference proteome</keyword>
<organism evidence="1 2">
    <name type="scientific">Methylobacterium radiodurans</name>
    <dbReference type="NCBI Taxonomy" id="2202828"/>
    <lineage>
        <taxon>Bacteria</taxon>
        <taxon>Pseudomonadati</taxon>
        <taxon>Pseudomonadota</taxon>
        <taxon>Alphaproteobacteria</taxon>
        <taxon>Hyphomicrobiales</taxon>
        <taxon>Methylobacteriaceae</taxon>
        <taxon>Methylobacterium</taxon>
    </lineage>
</organism>
<proteinExistence type="predicted"/>
<protein>
    <submittedName>
        <fullName evidence="1">Uncharacterized protein</fullName>
    </submittedName>
</protein>
<dbReference type="AlphaFoldDB" id="A0A2U8VQ53"/>
<accession>A0A2U8VQ53</accession>
<dbReference type="EMBL" id="CP029551">
    <property type="protein sequence ID" value="AWN35767.1"/>
    <property type="molecule type" value="Genomic_DNA"/>
</dbReference>
<sequence>MSALTFTGDGLLGRFANQLTVLGANAPIALSRALNHTGAKARTQVIRNLTKQTGLKRSVIVKAVKVNRATAAAEQFGYAGRLTYTLSTKGGDISLKFFDSKEVKGGVSAKPRGRRQMFAGTFTHGGRFPNRVGPVMGGHVFKNIDPNHAWRGKTELQNSGVYIPDEMLQGATEAAFMHVMGEELEARVAHEIGHLMGMPGL</sequence>
<evidence type="ECO:0000313" key="1">
    <source>
        <dbReference type="EMBL" id="AWN35767.1"/>
    </source>
</evidence>
<name>A0A2U8VQ53_9HYPH</name>